<dbReference type="InterPro" id="IPR027417">
    <property type="entry name" value="P-loop_NTPase"/>
</dbReference>
<protein>
    <recommendedName>
        <fullName evidence="3">AAA family ATPase</fullName>
    </recommendedName>
</protein>
<proteinExistence type="predicted"/>
<dbReference type="Proteomes" id="UP000615455">
    <property type="component" value="Unassembled WGS sequence"/>
</dbReference>
<evidence type="ECO:0008006" key="3">
    <source>
        <dbReference type="Google" id="ProtNLM"/>
    </source>
</evidence>
<name>A0ABQ1F0H3_9BACL</name>
<evidence type="ECO:0000313" key="1">
    <source>
        <dbReference type="EMBL" id="GFZ93903.1"/>
    </source>
</evidence>
<dbReference type="SUPFAM" id="SSF52540">
    <property type="entry name" value="P-loop containing nucleoside triphosphate hydrolases"/>
    <property type="match status" value="1"/>
</dbReference>
<reference evidence="2" key="1">
    <citation type="journal article" date="2019" name="Int. J. Syst. Evol. Microbiol.">
        <title>The Global Catalogue of Microorganisms (GCM) 10K type strain sequencing project: providing services to taxonomists for standard genome sequencing and annotation.</title>
        <authorList>
            <consortium name="The Broad Institute Genomics Platform"/>
            <consortium name="The Broad Institute Genome Sequencing Center for Infectious Disease"/>
            <person name="Wu L."/>
            <person name="Ma J."/>
        </authorList>
    </citation>
    <scope>NUCLEOTIDE SEQUENCE [LARGE SCALE GENOMIC DNA]</scope>
    <source>
        <strain evidence="2">CGMCC 1.15043</strain>
    </source>
</reference>
<dbReference type="EMBL" id="BMHE01000027">
    <property type="protein sequence ID" value="GFZ93903.1"/>
    <property type="molecule type" value="Genomic_DNA"/>
</dbReference>
<evidence type="ECO:0000313" key="2">
    <source>
        <dbReference type="Proteomes" id="UP000615455"/>
    </source>
</evidence>
<gene>
    <name evidence="1" type="ORF">GCM10008018_45460</name>
</gene>
<comment type="caution">
    <text evidence="1">The sequence shown here is derived from an EMBL/GenBank/DDBJ whole genome shotgun (WGS) entry which is preliminary data.</text>
</comment>
<sequence length="179" mass="20113">MKIFGLYGKSGTGKSCKVRMLASRLGVSAIIDDGILIVDGIHVAGFSAKCEQNLHAATKRAIFFGEKYRNEVLTYIREREISELIVIGTSIKMLHIILERLEIRSEVSLIHVESVQTVEEIEQARVSRENGFHVIPINPVNVEGTYTGWFKVEALVFDNSRLEIVIVKPFEDLAKGNHF</sequence>
<keyword evidence="2" id="KW-1185">Reference proteome</keyword>
<organism evidence="1 2">
    <name type="scientific">Paenibacillus marchantiophytorum</name>
    <dbReference type="NCBI Taxonomy" id="1619310"/>
    <lineage>
        <taxon>Bacteria</taxon>
        <taxon>Bacillati</taxon>
        <taxon>Bacillota</taxon>
        <taxon>Bacilli</taxon>
        <taxon>Bacillales</taxon>
        <taxon>Paenibacillaceae</taxon>
        <taxon>Paenibacillus</taxon>
    </lineage>
</organism>
<accession>A0ABQ1F0H3</accession>